<accession>A0A921MDI3</accession>
<dbReference type="Pfam" id="PF08666">
    <property type="entry name" value="SAF"/>
    <property type="match status" value="1"/>
</dbReference>
<name>A0A921MDI3_9MICO</name>
<dbReference type="CDD" id="cd11614">
    <property type="entry name" value="SAF_CpaB_FlgA_like"/>
    <property type="match status" value="1"/>
</dbReference>
<dbReference type="InterPro" id="IPR013974">
    <property type="entry name" value="SAF"/>
</dbReference>
<proteinExistence type="predicted"/>
<evidence type="ECO:0000313" key="2">
    <source>
        <dbReference type="EMBL" id="HJG80235.1"/>
    </source>
</evidence>
<dbReference type="InterPro" id="IPR017592">
    <property type="entry name" value="Pilus_assmbl_Flp-typ_CpaB"/>
</dbReference>
<feature type="domain" description="SAF" evidence="1">
    <location>
        <begin position="41"/>
        <end position="103"/>
    </location>
</feature>
<protein>
    <submittedName>
        <fullName evidence="2">Flp pilus assembly protein CpaB</fullName>
    </submittedName>
</protein>
<dbReference type="AlphaFoldDB" id="A0A921MDI3"/>
<dbReference type="InterPro" id="IPR031571">
    <property type="entry name" value="RcpC_dom"/>
</dbReference>
<evidence type="ECO:0000259" key="1">
    <source>
        <dbReference type="SMART" id="SM00858"/>
    </source>
</evidence>
<dbReference type="Pfam" id="PF16976">
    <property type="entry name" value="RcpC"/>
    <property type="match status" value="1"/>
</dbReference>
<dbReference type="NCBIfam" id="TIGR03177">
    <property type="entry name" value="pilus_cpaB"/>
    <property type="match status" value="1"/>
</dbReference>
<sequence length="257" mass="27112">MNPQQRRGVIMMIIAALGAVAVFIALVVYVQSVSAEVGPRSTVYVATEDIPAQQSLDPAQMETEEVPNKYITPQMITSQEELAGQKASVPIAAGSWMQTDMIAPASALEDGQREISVNFEADTGINGRVAPGDTVDVIAAFAKERENEQGAESYRRADIPYNTAGILVRNAQVVSVGQPVDPNAAVGAADETGAQVAMVPVTFAVSVEDAGRLAYGESFAVSMRLMRSGNNETGTQVDEGATTFDDVDLQEIIGSDG</sequence>
<dbReference type="SMART" id="SM00858">
    <property type="entry name" value="SAF"/>
    <property type="match status" value="1"/>
</dbReference>
<reference evidence="2" key="2">
    <citation type="submission" date="2021-09" db="EMBL/GenBank/DDBJ databases">
        <authorList>
            <person name="Gilroy R."/>
        </authorList>
    </citation>
    <scope>NUCLEOTIDE SEQUENCE</scope>
    <source>
        <strain evidence="2">ChiGjej5B5-7349</strain>
    </source>
</reference>
<dbReference type="EMBL" id="DYUK01000158">
    <property type="protein sequence ID" value="HJG80235.1"/>
    <property type="molecule type" value="Genomic_DNA"/>
</dbReference>
<gene>
    <name evidence="2" type="primary">cpaB</name>
    <name evidence="2" type="ORF">K8V08_07465</name>
</gene>
<organism evidence="2 3">
    <name type="scientific">Brevibacterium senegalense</name>
    <dbReference type="NCBI Taxonomy" id="1033736"/>
    <lineage>
        <taxon>Bacteria</taxon>
        <taxon>Bacillati</taxon>
        <taxon>Actinomycetota</taxon>
        <taxon>Actinomycetes</taxon>
        <taxon>Micrococcales</taxon>
        <taxon>Brevibacteriaceae</taxon>
        <taxon>Brevibacterium</taxon>
    </lineage>
</organism>
<dbReference type="Proteomes" id="UP000784435">
    <property type="component" value="Unassembled WGS sequence"/>
</dbReference>
<evidence type="ECO:0000313" key="3">
    <source>
        <dbReference type="Proteomes" id="UP000784435"/>
    </source>
</evidence>
<comment type="caution">
    <text evidence="2">The sequence shown here is derived from an EMBL/GenBank/DDBJ whole genome shotgun (WGS) entry which is preliminary data.</text>
</comment>
<reference evidence="2" key="1">
    <citation type="journal article" date="2021" name="PeerJ">
        <title>Extensive microbial diversity within the chicken gut microbiome revealed by metagenomics and culture.</title>
        <authorList>
            <person name="Gilroy R."/>
            <person name="Ravi A."/>
            <person name="Getino M."/>
            <person name="Pursley I."/>
            <person name="Horton D.L."/>
            <person name="Alikhan N.F."/>
            <person name="Baker D."/>
            <person name="Gharbi K."/>
            <person name="Hall N."/>
            <person name="Watson M."/>
            <person name="Adriaenssens E.M."/>
            <person name="Foster-Nyarko E."/>
            <person name="Jarju S."/>
            <person name="Secka A."/>
            <person name="Antonio M."/>
            <person name="Oren A."/>
            <person name="Chaudhuri R.R."/>
            <person name="La Ragione R."/>
            <person name="Hildebrand F."/>
            <person name="Pallen M.J."/>
        </authorList>
    </citation>
    <scope>NUCLEOTIDE SEQUENCE</scope>
    <source>
        <strain evidence="2">ChiGjej5B5-7349</strain>
    </source>
</reference>
<dbReference type="Gene3D" id="3.90.1210.10">
    <property type="entry name" value="Antifreeze-like/N-acetylneuraminic acid synthase C-terminal domain"/>
    <property type="match status" value="1"/>
</dbReference>